<dbReference type="AlphaFoldDB" id="A0AAV7LU51"/>
<accession>A0AAV7LU51</accession>
<feature type="region of interest" description="Disordered" evidence="1">
    <location>
        <begin position="1"/>
        <end position="128"/>
    </location>
</feature>
<reference evidence="2" key="1">
    <citation type="journal article" date="2022" name="bioRxiv">
        <title>Sequencing and chromosome-scale assembly of the giantPleurodeles waltlgenome.</title>
        <authorList>
            <person name="Brown T."/>
            <person name="Elewa A."/>
            <person name="Iarovenko S."/>
            <person name="Subramanian E."/>
            <person name="Araus A.J."/>
            <person name="Petzold A."/>
            <person name="Susuki M."/>
            <person name="Suzuki K.-i.T."/>
            <person name="Hayashi T."/>
            <person name="Toyoda A."/>
            <person name="Oliveira C."/>
            <person name="Osipova E."/>
            <person name="Leigh N.D."/>
            <person name="Simon A."/>
            <person name="Yun M.H."/>
        </authorList>
    </citation>
    <scope>NUCLEOTIDE SEQUENCE</scope>
    <source>
        <strain evidence="2">20211129_DDA</strain>
        <tissue evidence="2">Liver</tissue>
    </source>
</reference>
<comment type="caution">
    <text evidence="2">The sequence shown here is derived from an EMBL/GenBank/DDBJ whole genome shotgun (WGS) entry which is preliminary data.</text>
</comment>
<dbReference type="EMBL" id="JANPWB010000015">
    <property type="protein sequence ID" value="KAJ1093902.1"/>
    <property type="molecule type" value="Genomic_DNA"/>
</dbReference>
<evidence type="ECO:0000313" key="3">
    <source>
        <dbReference type="Proteomes" id="UP001066276"/>
    </source>
</evidence>
<evidence type="ECO:0000256" key="1">
    <source>
        <dbReference type="SAM" id="MobiDB-lite"/>
    </source>
</evidence>
<dbReference type="Proteomes" id="UP001066276">
    <property type="component" value="Chromosome 11"/>
</dbReference>
<feature type="compositionally biased region" description="Basic and acidic residues" evidence="1">
    <location>
        <begin position="44"/>
        <end position="53"/>
    </location>
</feature>
<organism evidence="2 3">
    <name type="scientific">Pleurodeles waltl</name>
    <name type="common">Iberian ribbed newt</name>
    <dbReference type="NCBI Taxonomy" id="8319"/>
    <lineage>
        <taxon>Eukaryota</taxon>
        <taxon>Metazoa</taxon>
        <taxon>Chordata</taxon>
        <taxon>Craniata</taxon>
        <taxon>Vertebrata</taxon>
        <taxon>Euteleostomi</taxon>
        <taxon>Amphibia</taxon>
        <taxon>Batrachia</taxon>
        <taxon>Caudata</taxon>
        <taxon>Salamandroidea</taxon>
        <taxon>Salamandridae</taxon>
        <taxon>Pleurodelinae</taxon>
        <taxon>Pleurodeles</taxon>
    </lineage>
</organism>
<feature type="compositionally biased region" description="Low complexity" evidence="1">
    <location>
        <begin position="60"/>
        <end position="73"/>
    </location>
</feature>
<name>A0AAV7LU51_PLEWA</name>
<evidence type="ECO:0000313" key="2">
    <source>
        <dbReference type="EMBL" id="KAJ1093902.1"/>
    </source>
</evidence>
<gene>
    <name evidence="2" type="ORF">NDU88_006990</name>
</gene>
<sequence>MSSSQNDLGSHHYDTEGFNKNLGATDDFQRQHVSDPQPIIPVRGKGDEQHRNTVEQQKQRSSIAYRSSDSSRSLAGGRFRQFPAGTGHSLLVHGPGVPRAQPLRLWHRQPGRLRPQTGPERDGSPPSMQAPIRVALETARIVVGGFVAHRGARRPLLCLV</sequence>
<protein>
    <submittedName>
        <fullName evidence="2">Uncharacterized protein</fullName>
    </submittedName>
</protein>
<keyword evidence="3" id="KW-1185">Reference proteome</keyword>
<proteinExistence type="predicted"/>